<evidence type="ECO:0000256" key="2">
    <source>
        <dbReference type="ARBA" id="ARBA00023136"/>
    </source>
</evidence>
<gene>
    <name evidence="4" type="ORF">ACFFJP_09260</name>
</gene>
<dbReference type="GO" id="GO:0016787">
    <property type="term" value="F:hydrolase activity"/>
    <property type="evidence" value="ECO:0007669"/>
    <property type="project" value="UniProtKB-KW"/>
</dbReference>
<keyword evidence="4" id="KW-0378">Hydrolase</keyword>
<evidence type="ECO:0000313" key="4">
    <source>
        <dbReference type="EMBL" id="MFC0048477.1"/>
    </source>
</evidence>
<reference evidence="4 5" key="1">
    <citation type="submission" date="2024-09" db="EMBL/GenBank/DDBJ databases">
        <authorList>
            <person name="Sun Q."/>
            <person name="Mori K."/>
        </authorList>
    </citation>
    <scope>NUCLEOTIDE SEQUENCE [LARGE SCALE GENOMIC DNA]</scope>
    <source>
        <strain evidence="4 5">KCTC 23315</strain>
    </source>
</reference>
<proteinExistence type="predicted"/>
<feature type="domain" description="Beta-lactamase-related" evidence="3">
    <location>
        <begin position="61"/>
        <end position="387"/>
    </location>
</feature>
<dbReference type="Gene3D" id="3.40.710.10">
    <property type="entry name" value="DD-peptidase/beta-lactamase superfamily"/>
    <property type="match status" value="1"/>
</dbReference>
<evidence type="ECO:0000256" key="1">
    <source>
        <dbReference type="ARBA" id="ARBA00004370"/>
    </source>
</evidence>
<protein>
    <submittedName>
        <fullName evidence="4">Serine hydrolase domain-containing protein</fullName>
        <ecNumber evidence="4">3.-.-.-</ecNumber>
    </submittedName>
</protein>
<comment type="subcellular location">
    <subcellularLocation>
        <location evidence="1">Membrane</location>
    </subcellularLocation>
</comment>
<accession>A0ABV6BCE7</accession>
<dbReference type="PANTHER" id="PTHR46825:SF11">
    <property type="entry name" value="PENICILLIN-BINDING PROTEIN 4"/>
    <property type="match status" value="1"/>
</dbReference>
<dbReference type="PANTHER" id="PTHR46825">
    <property type="entry name" value="D-ALANYL-D-ALANINE-CARBOXYPEPTIDASE/ENDOPEPTIDASE AMPH"/>
    <property type="match status" value="1"/>
</dbReference>
<evidence type="ECO:0000313" key="5">
    <source>
        <dbReference type="Proteomes" id="UP001589813"/>
    </source>
</evidence>
<dbReference type="Proteomes" id="UP001589813">
    <property type="component" value="Unassembled WGS sequence"/>
</dbReference>
<keyword evidence="2" id="KW-0472">Membrane</keyword>
<dbReference type="SUPFAM" id="SSF56601">
    <property type="entry name" value="beta-lactamase/transpeptidase-like"/>
    <property type="match status" value="1"/>
</dbReference>
<organism evidence="4 5">
    <name type="scientific">Rheinheimera tilapiae</name>
    <dbReference type="NCBI Taxonomy" id="875043"/>
    <lineage>
        <taxon>Bacteria</taxon>
        <taxon>Pseudomonadati</taxon>
        <taxon>Pseudomonadota</taxon>
        <taxon>Gammaproteobacteria</taxon>
        <taxon>Chromatiales</taxon>
        <taxon>Chromatiaceae</taxon>
        <taxon>Rheinheimera</taxon>
    </lineage>
</organism>
<keyword evidence="5" id="KW-1185">Reference proteome</keyword>
<dbReference type="InterPro" id="IPR050491">
    <property type="entry name" value="AmpC-like"/>
</dbReference>
<evidence type="ECO:0000259" key="3">
    <source>
        <dbReference type="Pfam" id="PF00144"/>
    </source>
</evidence>
<dbReference type="InterPro" id="IPR012338">
    <property type="entry name" value="Beta-lactam/transpept-like"/>
</dbReference>
<comment type="caution">
    <text evidence="4">The sequence shown here is derived from an EMBL/GenBank/DDBJ whole genome shotgun (WGS) entry which is preliminary data.</text>
</comment>
<dbReference type="EMBL" id="JBHLXP010000001">
    <property type="protein sequence ID" value="MFC0048477.1"/>
    <property type="molecule type" value="Genomic_DNA"/>
</dbReference>
<sequence>MLKIRMKGWKVWALLPLLVIAIPALWYLTIGWEQVPDDVPATQQIYQQEFSSAAHKAFASLQQSRAQQQMPALTAAVAWQGKLLWAGAAGYADIRTRRAANTQSQFRIGSTSKAVTATAIARAVAAGTLDLDVAISQYKADLPNPAWQKLTLRQLLSHTAGLPGYEQNDDWRGVVQSLLKQRHFPDVDDGLQIFDDATLQYQPGHGFLYSSFDVNLASSVLQSASQTPFLDYLQQQLSVPLQLKSLGAADLPHQEQVTFYQSKNGQVKPHWPVDLSQKLAGGGLAASSTDLVTIGSAWFDPAFIPTQLQQEFWTPQRLADGSMNPQNYALGFRRTEHGNLFCDKDNPLQRKIRYVHHGGVSDGAQSWLVIYPDHQLMLAMNTNIVKEDYCDFALQAAGILRPFLQQIDPSLF</sequence>
<dbReference type="RefSeq" id="WP_377242705.1">
    <property type="nucleotide sequence ID" value="NZ_JBHLXP010000001.1"/>
</dbReference>
<dbReference type="EC" id="3.-.-.-" evidence="4"/>
<dbReference type="InterPro" id="IPR001466">
    <property type="entry name" value="Beta-lactam-related"/>
</dbReference>
<name>A0ABV6BCE7_9GAMM</name>
<dbReference type="Pfam" id="PF00144">
    <property type="entry name" value="Beta-lactamase"/>
    <property type="match status" value="1"/>
</dbReference>